<dbReference type="GO" id="GO:0004802">
    <property type="term" value="F:transketolase activity"/>
    <property type="evidence" value="ECO:0007669"/>
    <property type="project" value="UniProtKB-EC"/>
</dbReference>
<comment type="similarity">
    <text evidence="6">Belongs to the transketolase family.</text>
</comment>
<dbReference type="InterPro" id="IPR029061">
    <property type="entry name" value="THDP-binding"/>
</dbReference>
<sequence length="624" mass="67780">MAEYHAPDNKTVHELNNIANRIRINSILSTSKSNSGHPTSSSSCAEILSVLFFRIMKYKVDVPRDISSDRFVMSKGHACPALYSAWVETGHMTKEQLMTLRENGSVYEGHPTPKIDFIDVATGSLGQGLGMAAGMAYVGKYIDKSNYRVYCLLGDGEVAEGAVWEAMAFASHYKLDNLVAIIDVTRLGQSEETALGHHTEIYKKRAEAFGWNSIEVDGHCVSELSKSFHLAESCKDLPTCLVAKTFKGKNMIGQENLHGFHGKPVSPASKEEILNHLEKLVSENSGVKLTPTLPVDDTKPVDISNIKLSSPPDYELGQKIATRAGYGKALIKIGQRCDRVYSLDGDMKNSTFAQDYKKAFPDHFIECFIAEQNMVGVGIGMATRDRTVVFLSTFAAFMARAYDHIRMGAVCHTNINIFGSHCGISIGADGPSQMALEDLAMFRAVQGSTVFYPSDVVSVERAVELSANTKGICFIRGARAATPVVYDKDTKFEVGRCQILKQKSGDKVTIVAGGITFAEALKAFDKLQTDGIGVTLIDIFSVKPVDKDGIYQAAWQPGKDPHGGDHYEEGGIGSAVAEALSECTGITQKRLAVRGLPYSAAPNELLAAFKIDCDAIVEAVKSML</sequence>
<dbReference type="NCBIfam" id="NF004559">
    <property type="entry name" value="PRK05899.2-5"/>
    <property type="match status" value="1"/>
</dbReference>
<evidence type="ECO:0000256" key="2">
    <source>
        <dbReference type="ARBA" id="ARBA00001936"/>
    </source>
</evidence>
<dbReference type="Pfam" id="PF02779">
    <property type="entry name" value="Transket_pyr"/>
    <property type="match status" value="1"/>
</dbReference>
<feature type="domain" description="Transketolase-like pyrimidine-binding" evidence="14">
    <location>
        <begin position="320"/>
        <end position="484"/>
    </location>
</feature>
<dbReference type="AlphaFoldDB" id="O96074"/>
<dbReference type="Gene3D" id="3.40.50.920">
    <property type="match status" value="1"/>
</dbReference>
<dbReference type="GO" id="GO:0005737">
    <property type="term" value="C:cytoplasm"/>
    <property type="evidence" value="ECO:0007669"/>
    <property type="project" value="UniProtKB-ARBA"/>
</dbReference>
<keyword evidence="10" id="KW-0479">Metal-binding</keyword>
<dbReference type="SUPFAM" id="SSF52922">
    <property type="entry name" value="TK C-terminal domain-like"/>
    <property type="match status" value="1"/>
</dbReference>
<dbReference type="PANTHER" id="PTHR43195">
    <property type="entry name" value="TRANSKETOLASE"/>
    <property type="match status" value="1"/>
</dbReference>
<comment type="cofactor">
    <cofactor evidence="4">
        <name>Mg(2+)</name>
        <dbReference type="ChEBI" id="CHEBI:18420"/>
    </cofactor>
</comment>
<evidence type="ECO:0000256" key="5">
    <source>
        <dbReference type="ARBA" id="ARBA00001964"/>
    </source>
</evidence>
<comment type="cofactor">
    <cofactor evidence="3">
        <name>Co(2+)</name>
        <dbReference type="ChEBI" id="CHEBI:48828"/>
    </cofactor>
</comment>
<dbReference type="SUPFAM" id="SSF52518">
    <property type="entry name" value="Thiamin diphosphate-binding fold (THDP-binding)"/>
    <property type="match status" value="2"/>
</dbReference>
<evidence type="ECO:0000313" key="15">
    <source>
        <dbReference type="EMBL" id="BAA74730.1"/>
    </source>
</evidence>
<dbReference type="CDD" id="cd02012">
    <property type="entry name" value="TPP_TK"/>
    <property type="match status" value="1"/>
</dbReference>
<dbReference type="PROSITE" id="PS00802">
    <property type="entry name" value="TRANSKETOLASE_2"/>
    <property type="match status" value="1"/>
</dbReference>
<dbReference type="SMART" id="SM00861">
    <property type="entry name" value="Transket_pyr"/>
    <property type="match status" value="1"/>
</dbReference>
<evidence type="ECO:0000256" key="12">
    <source>
        <dbReference type="ARBA" id="ARBA00022842"/>
    </source>
</evidence>
<organism evidence="15">
    <name type="scientific">Ascidia sydneiensis samea</name>
    <name type="common">Vanadium-rich ascidian</name>
    <dbReference type="NCBI Taxonomy" id="79730"/>
    <lineage>
        <taxon>Eukaryota</taxon>
        <taxon>Metazoa</taxon>
        <taxon>Chordata</taxon>
        <taxon>Tunicata</taxon>
        <taxon>Ascidiacea</taxon>
        <taxon>Phlebobranchia</taxon>
        <taxon>Ascidiidae</taxon>
        <taxon>Ascidia</taxon>
    </lineage>
</organism>
<dbReference type="EC" id="2.2.1.1" evidence="8"/>
<comment type="cofactor">
    <cofactor evidence="1">
        <name>Ca(2+)</name>
        <dbReference type="ChEBI" id="CHEBI:29108"/>
    </cofactor>
</comment>
<protein>
    <recommendedName>
        <fullName evidence="8">transketolase</fullName>
        <ecNumber evidence="8">2.2.1.1</ecNumber>
    </recommendedName>
</protein>
<comment type="cofactor">
    <cofactor evidence="2">
        <name>Mn(2+)</name>
        <dbReference type="ChEBI" id="CHEBI:29035"/>
    </cofactor>
</comment>
<proteinExistence type="evidence at transcript level"/>
<evidence type="ECO:0000256" key="4">
    <source>
        <dbReference type="ARBA" id="ARBA00001946"/>
    </source>
</evidence>
<evidence type="ECO:0000256" key="11">
    <source>
        <dbReference type="ARBA" id="ARBA00022837"/>
    </source>
</evidence>
<evidence type="ECO:0000256" key="6">
    <source>
        <dbReference type="ARBA" id="ARBA00007131"/>
    </source>
</evidence>
<dbReference type="InterPro" id="IPR033248">
    <property type="entry name" value="Transketolase_C"/>
</dbReference>
<keyword evidence="12" id="KW-0460">Magnesium</keyword>
<name>O96074_ASCSS</name>
<dbReference type="PANTHER" id="PTHR43195:SF1">
    <property type="entry name" value="FI06132P-RELATED"/>
    <property type="match status" value="1"/>
</dbReference>
<dbReference type="InterPro" id="IPR005475">
    <property type="entry name" value="Transketolase-like_Pyr-bd"/>
</dbReference>
<keyword evidence="11" id="KW-0106">Calcium</keyword>
<evidence type="ECO:0000256" key="3">
    <source>
        <dbReference type="ARBA" id="ARBA00001941"/>
    </source>
</evidence>
<dbReference type="InterPro" id="IPR051424">
    <property type="entry name" value="Transketolase-like"/>
</dbReference>
<dbReference type="Pfam" id="PF00456">
    <property type="entry name" value="Transketolase_N"/>
    <property type="match status" value="1"/>
</dbReference>
<dbReference type="GO" id="GO:0030976">
    <property type="term" value="F:thiamine pyrophosphate binding"/>
    <property type="evidence" value="ECO:0007669"/>
    <property type="project" value="TreeGrafter"/>
</dbReference>
<dbReference type="CDD" id="cd07033">
    <property type="entry name" value="TPP_PYR_DXS_TK_like"/>
    <property type="match status" value="1"/>
</dbReference>
<keyword evidence="9" id="KW-0808">Transferase</keyword>
<comment type="subunit">
    <text evidence="7">Homodimer.</text>
</comment>
<evidence type="ECO:0000256" key="1">
    <source>
        <dbReference type="ARBA" id="ARBA00001913"/>
    </source>
</evidence>
<comment type="cofactor">
    <cofactor evidence="5">
        <name>thiamine diphosphate</name>
        <dbReference type="ChEBI" id="CHEBI:58937"/>
    </cofactor>
</comment>
<evidence type="ECO:0000256" key="7">
    <source>
        <dbReference type="ARBA" id="ARBA00011738"/>
    </source>
</evidence>
<dbReference type="Pfam" id="PF02780">
    <property type="entry name" value="Transketolase_C"/>
    <property type="match status" value="1"/>
</dbReference>
<dbReference type="InterPro" id="IPR005474">
    <property type="entry name" value="Transketolase_N"/>
</dbReference>
<keyword evidence="13" id="KW-0786">Thiamine pyrophosphate</keyword>
<dbReference type="EMBL" id="AB016786">
    <property type="protein sequence ID" value="BAA74730.1"/>
    <property type="molecule type" value="mRNA"/>
</dbReference>
<evidence type="ECO:0000256" key="9">
    <source>
        <dbReference type="ARBA" id="ARBA00022679"/>
    </source>
</evidence>
<dbReference type="Gene3D" id="3.40.50.970">
    <property type="match status" value="2"/>
</dbReference>
<accession>O96074</accession>
<dbReference type="FunFam" id="3.40.50.970:FF:000129">
    <property type="entry name" value="Transketolase"/>
    <property type="match status" value="1"/>
</dbReference>
<evidence type="ECO:0000259" key="14">
    <source>
        <dbReference type="SMART" id="SM00861"/>
    </source>
</evidence>
<evidence type="ECO:0000256" key="10">
    <source>
        <dbReference type="ARBA" id="ARBA00022723"/>
    </source>
</evidence>
<evidence type="ECO:0000256" key="8">
    <source>
        <dbReference type="ARBA" id="ARBA00013152"/>
    </source>
</evidence>
<reference evidence="15" key="1">
    <citation type="journal article" date="2000" name="Biochim. Biophys. Acta">
        <title>Exclusive expression of transketolase in the vanadocytes of the vanadium-rich ascidian, Ascidia sydneiensis samea.</title>
        <authorList>
            <person name="Ueki T."/>
            <person name="Uyama T."/>
            <person name="Yamamoto K."/>
            <person name="Kanamori K."/>
            <person name="Michibata H."/>
        </authorList>
    </citation>
    <scope>NUCLEOTIDE SEQUENCE</scope>
    <source>
        <tissue evidence="15">Blood</tissue>
    </source>
</reference>
<dbReference type="InterPro" id="IPR009014">
    <property type="entry name" value="Transketo_C/PFOR_II"/>
</dbReference>
<dbReference type="InterPro" id="IPR020826">
    <property type="entry name" value="Transketolase_BS"/>
</dbReference>
<dbReference type="GO" id="GO:0046872">
    <property type="term" value="F:metal ion binding"/>
    <property type="evidence" value="ECO:0007669"/>
    <property type="project" value="UniProtKB-KW"/>
</dbReference>
<evidence type="ECO:0000256" key="13">
    <source>
        <dbReference type="ARBA" id="ARBA00023052"/>
    </source>
</evidence>